<evidence type="ECO:0000313" key="2">
    <source>
        <dbReference type="EMBL" id="MFD0901358.1"/>
    </source>
</evidence>
<reference evidence="3" key="1">
    <citation type="journal article" date="2019" name="Int. J. Syst. Evol. Microbiol.">
        <title>The Global Catalogue of Microorganisms (GCM) 10K type strain sequencing project: providing services to taxonomists for standard genome sequencing and annotation.</title>
        <authorList>
            <consortium name="The Broad Institute Genomics Platform"/>
            <consortium name="The Broad Institute Genome Sequencing Center for Infectious Disease"/>
            <person name="Wu L."/>
            <person name="Ma J."/>
        </authorList>
    </citation>
    <scope>NUCLEOTIDE SEQUENCE [LARGE SCALE GENOMIC DNA]</scope>
    <source>
        <strain evidence="3">JCM 31202</strain>
    </source>
</reference>
<dbReference type="EMBL" id="JBHTJA010000020">
    <property type="protein sequence ID" value="MFD0901358.1"/>
    <property type="molecule type" value="Genomic_DNA"/>
</dbReference>
<dbReference type="RefSeq" id="WP_378298577.1">
    <property type="nucleotide sequence ID" value="NZ_JBHTJA010000020.1"/>
</dbReference>
<comment type="caution">
    <text evidence="2">The sequence shown here is derived from an EMBL/GenBank/DDBJ whole genome shotgun (WGS) entry which is preliminary data.</text>
</comment>
<gene>
    <name evidence="2" type="ORF">ACFQ11_13235</name>
</gene>
<name>A0ABW3ELW6_9ACTN</name>
<accession>A0ABW3ELW6</accession>
<dbReference type="Proteomes" id="UP001596972">
    <property type="component" value="Unassembled WGS sequence"/>
</dbReference>
<evidence type="ECO:0000313" key="3">
    <source>
        <dbReference type="Proteomes" id="UP001596972"/>
    </source>
</evidence>
<feature type="region of interest" description="Disordered" evidence="1">
    <location>
        <begin position="1"/>
        <end position="21"/>
    </location>
</feature>
<organism evidence="2 3">
    <name type="scientific">Actinomadura sediminis</name>
    <dbReference type="NCBI Taxonomy" id="1038904"/>
    <lineage>
        <taxon>Bacteria</taxon>
        <taxon>Bacillati</taxon>
        <taxon>Actinomycetota</taxon>
        <taxon>Actinomycetes</taxon>
        <taxon>Streptosporangiales</taxon>
        <taxon>Thermomonosporaceae</taxon>
        <taxon>Actinomadura</taxon>
    </lineage>
</organism>
<feature type="compositionally biased region" description="Low complexity" evidence="1">
    <location>
        <begin position="1"/>
        <end position="19"/>
    </location>
</feature>
<keyword evidence="3" id="KW-1185">Reference proteome</keyword>
<evidence type="ECO:0000256" key="1">
    <source>
        <dbReference type="SAM" id="MobiDB-lite"/>
    </source>
</evidence>
<proteinExistence type="predicted"/>
<protein>
    <submittedName>
        <fullName evidence="2">Uncharacterized protein</fullName>
    </submittedName>
</protein>
<sequence>MQQVQQARQAPQAKQAQQPKKIKLEIKRLEKVETTGLREGG</sequence>